<evidence type="ECO:0008006" key="3">
    <source>
        <dbReference type="Google" id="ProtNLM"/>
    </source>
</evidence>
<dbReference type="OrthoDB" id="95278at2"/>
<comment type="caution">
    <text evidence="1">The sequence shown here is derived from an EMBL/GenBank/DDBJ whole genome shotgun (WGS) entry which is preliminary data.</text>
</comment>
<accession>A0A1E5GVF2</accession>
<dbReference type="InterPro" id="IPR029064">
    <property type="entry name" value="Ribosomal_eL30-like_sf"/>
</dbReference>
<evidence type="ECO:0000313" key="2">
    <source>
        <dbReference type="Proteomes" id="UP000095094"/>
    </source>
</evidence>
<dbReference type="Proteomes" id="UP000095094">
    <property type="component" value="Unassembled WGS sequence"/>
</dbReference>
<dbReference type="PIRSF" id="PIRSF034303">
    <property type="entry name" value="DUF1694"/>
    <property type="match status" value="1"/>
</dbReference>
<name>A0A1E5GVF2_9ENTE</name>
<dbReference type="RefSeq" id="WP_069663059.1">
    <property type="nucleotide sequence ID" value="NZ_JBHUJJ010000001.1"/>
</dbReference>
<dbReference type="InterPro" id="IPR012543">
    <property type="entry name" value="DUF1694"/>
</dbReference>
<evidence type="ECO:0000313" key="1">
    <source>
        <dbReference type="EMBL" id="OEG16661.1"/>
    </source>
</evidence>
<keyword evidence="2" id="KW-1185">Reference proteome</keyword>
<reference evidence="2" key="1">
    <citation type="submission" date="2016-09" db="EMBL/GenBank/DDBJ databases">
        <authorList>
            <person name="Gulvik C.A."/>
        </authorList>
    </citation>
    <scope>NUCLEOTIDE SEQUENCE [LARGE SCALE GENOMIC DNA]</scope>
    <source>
        <strain evidence="2">LMG 8895</strain>
    </source>
</reference>
<gene>
    <name evidence="1" type="ORF">BCR25_03420</name>
</gene>
<dbReference type="EMBL" id="MIJY01000012">
    <property type="protein sequence ID" value="OEG16661.1"/>
    <property type="molecule type" value="Genomic_DNA"/>
</dbReference>
<dbReference type="SUPFAM" id="SSF160515">
    <property type="entry name" value="YueI-like"/>
    <property type="match status" value="1"/>
</dbReference>
<sequence>MAQDDLQKHLDNAMYGTPRLKPEEQQKYMGTFRERCYLTMTIGQMKDEENKKHFLSEAAAHPDATVLLNGAIDMALQANYIKTINEQHISFTVINDFVTNTPDSLGLILTAKEAVNIDIIDIEQKYPKTAPTEKKDAPKKSFWRNLFN</sequence>
<dbReference type="Gene3D" id="3.30.1330.30">
    <property type="match status" value="1"/>
</dbReference>
<dbReference type="PATRIC" id="fig|332950.4.peg.1466"/>
<organism evidence="1 2">
    <name type="scientific">Enterococcus termitis</name>
    <dbReference type="NCBI Taxonomy" id="332950"/>
    <lineage>
        <taxon>Bacteria</taxon>
        <taxon>Bacillati</taxon>
        <taxon>Bacillota</taxon>
        <taxon>Bacilli</taxon>
        <taxon>Lactobacillales</taxon>
        <taxon>Enterococcaceae</taxon>
        <taxon>Enterococcus</taxon>
    </lineage>
</organism>
<protein>
    <recommendedName>
        <fullName evidence="3">DUF1694 domain-containing protein</fullName>
    </recommendedName>
</protein>
<dbReference type="AlphaFoldDB" id="A0A1E5GVF2"/>
<proteinExistence type="predicted"/>
<dbReference type="Pfam" id="PF07997">
    <property type="entry name" value="DUF1694"/>
    <property type="match status" value="1"/>
</dbReference>